<sequence length="92" mass="10729">MAAERVNMRILRGENGKNVSREFAICGSLRAIKNVEFKVKKLEKFKFFALCLGSDEATVELIEEDIKEHETIKMLRYESLKRLIVFVLAERH</sequence>
<dbReference type="AlphaFoldDB" id="A0A2K3KZX4"/>
<dbReference type="EMBL" id="ASHM01023843">
    <property type="protein sequence ID" value="PNX71832.1"/>
    <property type="molecule type" value="Genomic_DNA"/>
</dbReference>
<reference evidence="1 2" key="2">
    <citation type="journal article" date="2017" name="Front. Plant Sci.">
        <title>Gene Classification and Mining of Molecular Markers Useful in Red Clover (Trifolium pratense) Breeding.</title>
        <authorList>
            <person name="Istvanek J."/>
            <person name="Dluhosova J."/>
            <person name="Dluhos P."/>
            <person name="Patkova L."/>
            <person name="Nedelnik J."/>
            <person name="Repkova J."/>
        </authorList>
    </citation>
    <scope>NUCLEOTIDE SEQUENCE [LARGE SCALE GENOMIC DNA]</scope>
    <source>
        <strain evidence="2">cv. Tatra</strain>
        <tissue evidence="1">Young leaves</tissue>
    </source>
</reference>
<comment type="caution">
    <text evidence="1">The sequence shown here is derived from an EMBL/GenBank/DDBJ whole genome shotgun (WGS) entry which is preliminary data.</text>
</comment>
<evidence type="ECO:0000313" key="1">
    <source>
        <dbReference type="EMBL" id="PNX71832.1"/>
    </source>
</evidence>
<name>A0A2K3KZX4_TRIPR</name>
<proteinExistence type="predicted"/>
<organism evidence="1 2">
    <name type="scientific">Trifolium pratense</name>
    <name type="common">Red clover</name>
    <dbReference type="NCBI Taxonomy" id="57577"/>
    <lineage>
        <taxon>Eukaryota</taxon>
        <taxon>Viridiplantae</taxon>
        <taxon>Streptophyta</taxon>
        <taxon>Embryophyta</taxon>
        <taxon>Tracheophyta</taxon>
        <taxon>Spermatophyta</taxon>
        <taxon>Magnoliopsida</taxon>
        <taxon>eudicotyledons</taxon>
        <taxon>Gunneridae</taxon>
        <taxon>Pentapetalae</taxon>
        <taxon>rosids</taxon>
        <taxon>fabids</taxon>
        <taxon>Fabales</taxon>
        <taxon>Fabaceae</taxon>
        <taxon>Papilionoideae</taxon>
        <taxon>50 kb inversion clade</taxon>
        <taxon>NPAAA clade</taxon>
        <taxon>Hologalegina</taxon>
        <taxon>IRL clade</taxon>
        <taxon>Trifolieae</taxon>
        <taxon>Trifolium</taxon>
    </lineage>
</organism>
<accession>A0A2K3KZX4</accession>
<dbReference type="Proteomes" id="UP000236291">
    <property type="component" value="Unassembled WGS sequence"/>
</dbReference>
<evidence type="ECO:0000313" key="2">
    <source>
        <dbReference type="Proteomes" id="UP000236291"/>
    </source>
</evidence>
<protein>
    <submittedName>
        <fullName evidence="1">Uncharacterized protein</fullName>
    </submittedName>
</protein>
<reference evidence="1 2" key="1">
    <citation type="journal article" date="2014" name="Am. J. Bot.">
        <title>Genome assembly and annotation for red clover (Trifolium pratense; Fabaceae).</title>
        <authorList>
            <person name="Istvanek J."/>
            <person name="Jaros M."/>
            <person name="Krenek A."/>
            <person name="Repkova J."/>
        </authorList>
    </citation>
    <scope>NUCLEOTIDE SEQUENCE [LARGE SCALE GENOMIC DNA]</scope>
    <source>
        <strain evidence="2">cv. Tatra</strain>
        <tissue evidence="1">Young leaves</tissue>
    </source>
</reference>
<gene>
    <name evidence="1" type="ORF">L195_g027718</name>
</gene>